<dbReference type="GO" id="GO:0008233">
    <property type="term" value="F:peptidase activity"/>
    <property type="evidence" value="ECO:0007669"/>
    <property type="project" value="UniProtKB-KW"/>
</dbReference>
<evidence type="ECO:0000256" key="3">
    <source>
        <dbReference type="ARBA" id="ARBA00007931"/>
    </source>
</evidence>
<evidence type="ECO:0000256" key="7">
    <source>
        <dbReference type="ARBA" id="ARBA00022723"/>
    </source>
</evidence>
<gene>
    <name evidence="15" type="ORF">ACFQZU_08450</name>
</gene>
<sequence length="320" mass="33731">MSTPEPADRDEAAAPGPGAAEDAAGHPEEARPDGGEQHAAGSEPDSAAERGEGAVGQDSARSAADLLPSPVFVLLLGITALAGWLSWTRAEVDWTGDDSTVYLPFVFILTGWVVSLTLHEYGHAALAYRFGDRSLRGSGYLRLNPFRFRELFAGLLMPVAFLLLGGIGLTGPATYLDPSAVPGKARRSLVAAAGIAANLVLAGAAAAALIALVPADMFTDNWMLGGLMYLCYLNLTAAVLNVLPVPGLDGFGVIAPHLPGDWGERMRPWGLFGVIAVFAVLWLPQVNVEVPRVMTRVFAGLGMPQIDVGFGEVLLRFWVS</sequence>
<keyword evidence="6 14" id="KW-0812">Transmembrane</keyword>
<evidence type="ECO:0000256" key="12">
    <source>
        <dbReference type="ARBA" id="ARBA00023136"/>
    </source>
</evidence>
<evidence type="ECO:0000256" key="2">
    <source>
        <dbReference type="ARBA" id="ARBA00004651"/>
    </source>
</evidence>
<evidence type="ECO:0000256" key="11">
    <source>
        <dbReference type="ARBA" id="ARBA00023049"/>
    </source>
</evidence>
<keyword evidence="16" id="KW-1185">Reference proteome</keyword>
<dbReference type="CDD" id="cd06158">
    <property type="entry name" value="S2P-M50_like_1"/>
    <property type="match status" value="1"/>
</dbReference>
<keyword evidence="5 15" id="KW-0645">Protease</keyword>
<evidence type="ECO:0000256" key="14">
    <source>
        <dbReference type="SAM" id="Phobius"/>
    </source>
</evidence>
<dbReference type="PANTHER" id="PTHR35864:SF1">
    <property type="entry name" value="ZINC METALLOPROTEASE YWHC-RELATED"/>
    <property type="match status" value="1"/>
</dbReference>
<feature type="transmembrane region" description="Helical" evidence="14">
    <location>
        <begin position="266"/>
        <end position="284"/>
    </location>
</feature>
<dbReference type="InterPro" id="IPR044537">
    <property type="entry name" value="Rip2-like"/>
</dbReference>
<evidence type="ECO:0000256" key="1">
    <source>
        <dbReference type="ARBA" id="ARBA00001947"/>
    </source>
</evidence>
<keyword evidence="9" id="KW-0862">Zinc</keyword>
<feature type="transmembrane region" description="Helical" evidence="14">
    <location>
        <begin position="189"/>
        <end position="215"/>
    </location>
</feature>
<proteinExistence type="inferred from homology"/>
<evidence type="ECO:0000256" key="4">
    <source>
        <dbReference type="ARBA" id="ARBA00022475"/>
    </source>
</evidence>
<dbReference type="EMBL" id="JBHTHR010000201">
    <property type="protein sequence ID" value="MFD0801348.1"/>
    <property type="molecule type" value="Genomic_DNA"/>
</dbReference>
<name>A0ABW3BDL0_9ACTN</name>
<evidence type="ECO:0000256" key="13">
    <source>
        <dbReference type="SAM" id="MobiDB-lite"/>
    </source>
</evidence>
<organism evidence="15 16">
    <name type="scientific">Streptomonospora algeriensis</name>
    <dbReference type="NCBI Taxonomy" id="995084"/>
    <lineage>
        <taxon>Bacteria</taxon>
        <taxon>Bacillati</taxon>
        <taxon>Actinomycetota</taxon>
        <taxon>Actinomycetes</taxon>
        <taxon>Streptosporangiales</taxon>
        <taxon>Nocardiopsidaceae</taxon>
        <taxon>Streptomonospora</taxon>
    </lineage>
</organism>
<keyword evidence="12 14" id="KW-0472">Membrane</keyword>
<dbReference type="InterPro" id="IPR052348">
    <property type="entry name" value="Metallopeptidase_M50B"/>
</dbReference>
<feature type="transmembrane region" description="Helical" evidence="14">
    <location>
        <begin position="105"/>
        <end position="130"/>
    </location>
</feature>
<feature type="transmembrane region" description="Helical" evidence="14">
    <location>
        <begin position="151"/>
        <end position="169"/>
    </location>
</feature>
<evidence type="ECO:0000256" key="10">
    <source>
        <dbReference type="ARBA" id="ARBA00022989"/>
    </source>
</evidence>
<evidence type="ECO:0000256" key="5">
    <source>
        <dbReference type="ARBA" id="ARBA00022670"/>
    </source>
</evidence>
<keyword evidence="8" id="KW-0378">Hydrolase</keyword>
<keyword evidence="10 14" id="KW-1133">Transmembrane helix</keyword>
<feature type="compositionally biased region" description="Basic and acidic residues" evidence="13">
    <location>
        <begin position="23"/>
        <end position="36"/>
    </location>
</feature>
<evidence type="ECO:0000313" key="16">
    <source>
        <dbReference type="Proteomes" id="UP001596956"/>
    </source>
</evidence>
<dbReference type="Proteomes" id="UP001596956">
    <property type="component" value="Unassembled WGS sequence"/>
</dbReference>
<keyword evidence="11" id="KW-0482">Metalloprotease</keyword>
<dbReference type="GO" id="GO:0006508">
    <property type="term" value="P:proteolysis"/>
    <property type="evidence" value="ECO:0007669"/>
    <property type="project" value="UniProtKB-KW"/>
</dbReference>
<comment type="caution">
    <text evidence="15">The sequence shown here is derived from an EMBL/GenBank/DDBJ whole genome shotgun (WGS) entry which is preliminary data.</text>
</comment>
<reference evidence="16" key="1">
    <citation type="journal article" date="2019" name="Int. J. Syst. Evol. Microbiol.">
        <title>The Global Catalogue of Microorganisms (GCM) 10K type strain sequencing project: providing services to taxonomists for standard genome sequencing and annotation.</title>
        <authorList>
            <consortium name="The Broad Institute Genomics Platform"/>
            <consortium name="The Broad Institute Genome Sequencing Center for Infectious Disease"/>
            <person name="Wu L."/>
            <person name="Ma J."/>
        </authorList>
    </citation>
    <scope>NUCLEOTIDE SEQUENCE [LARGE SCALE GENOMIC DNA]</scope>
    <source>
        <strain evidence="16">CCUG 63369</strain>
    </source>
</reference>
<comment type="subcellular location">
    <subcellularLocation>
        <location evidence="2">Cell membrane</location>
        <topology evidence="2">Multi-pass membrane protein</topology>
    </subcellularLocation>
</comment>
<feature type="compositionally biased region" description="Low complexity" evidence="13">
    <location>
        <begin position="13"/>
        <end position="22"/>
    </location>
</feature>
<feature type="transmembrane region" description="Helical" evidence="14">
    <location>
        <begin position="227"/>
        <end position="246"/>
    </location>
</feature>
<evidence type="ECO:0000256" key="9">
    <source>
        <dbReference type="ARBA" id="ARBA00022833"/>
    </source>
</evidence>
<comment type="similarity">
    <text evidence="3">Belongs to the peptidase M50B family.</text>
</comment>
<dbReference type="PANTHER" id="PTHR35864">
    <property type="entry name" value="ZINC METALLOPROTEASE MJ0611-RELATED"/>
    <property type="match status" value="1"/>
</dbReference>
<protein>
    <submittedName>
        <fullName evidence="15">Site-2 protease family protein</fullName>
    </submittedName>
</protein>
<keyword evidence="7" id="KW-0479">Metal-binding</keyword>
<feature type="compositionally biased region" description="Basic and acidic residues" evidence="13">
    <location>
        <begin position="1"/>
        <end position="12"/>
    </location>
</feature>
<accession>A0ABW3BDL0</accession>
<evidence type="ECO:0000313" key="15">
    <source>
        <dbReference type="EMBL" id="MFD0801348.1"/>
    </source>
</evidence>
<evidence type="ECO:0000256" key="6">
    <source>
        <dbReference type="ARBA" id="ARBA00022692"/>
    </source>
</evidence>
<feature type="region of interest" description="Disordered" evidence="13">
    <location>
        <begin position="1"/>
        <end position="59"/>
    </location>
</feature>
<feature type="transmembrane region" description="Helical" evidence="14">
    <location>
        <begin position="66"/>
        <end position="85"/>
    </location>
</feature>
<keyword evidence="4" id="KW-1003">Cell membrane</keyword>
<comment type="cofactor">
    <cofactor evidence="1">
        <name>Zn(2+)</name>
        <dbReference type="ChEBI" id="CHEBI:29105"/>
    </cofactor>
</comment>
<evidence type="ECO:0000256" key="8">
    <source>
        <dbReference type="ARBA" id="ARBA00022801"/>
    </source>
</evidence>